<accession>A0A381LF47</accession>
<organism evidence="2">
    <name type="scientific">Blumeria graminis f. sp. tritici 96224</name>
    <dbReference type="NCBI Taxonomy" id="1268274"/>
    <lineage>
        <taxon>Eukaryota</taxon>
        <taxon>Fungi</taxon>
        <taxon>Dikarya</taxon>
        <taxon>Ascomycota</taxon>
        <taxon>Pezizomycotina</taxon>
        <taxon>Leotiomycetes</taxon>
        <taxon>Erysiphales</taxon>
        <taxon>Erysiphaceae</taxon>
        <taxon>Blumeria</taxon>
    </lineage>
</organism>
<sequence length="115" mass="12629">MKPFSVATMAALAGLPLLVPAMGYDPVLECPSKARLYYQALHGIAIDARPEAMLPEHPSMDEGKIIAARRFDMKIWNGSTGQFLVQITNTLPGLQLSELQGGKWEICVESEERLS</sequence>
<name>A0A381LF47_BLUGR</name>
<gene>
    <name evidence="2" type="ORF">BGT96224V2_LOCUS5458</name>
</gene>
<keyword evidence="1" id="KW-0732">Signal</keyword>
<dbReference type="EMBL" id="UIGY01000164">
    <property type="protein sequence ID" value="SUZ12277.1"/>
    <property type="molecule type" value="Genomic_DNA"/>
</dbReference>
<dbReference type="AlphaFoldDB" id="A0A381LF47"/>
<evidence type="ECO:0000256" key="1">
    <source>
        <dbReference type="SAM" id="SignalP"/>
    </source>
</evidence>
<reference evidence="2" key="1">
    <citation type="submission" date="2018-07" db="EMBL/GenBank/DDBJ databases">
        <authorList>
            <person name="Quirk P.G."/>
            <person name="Krulwich T.A."/>
        </authorList>
    </citation>
    <scope>NUCLEOTIDE SEQUENCE</scope>
    <source>
        <strain evidence="2">96224</strain>
    </source>
</reference>
<evidence type="ECO:0000313" key="2">
    <source>
        <dbReference type="EMBL" id="SUZ12277.1"/>
    </source>
</evidence>
<feature type="chain" id="PRO_5016814015" evidence="1">
    <location>
        <begin position="24"/>
        <end position="115"/>
    </location>
</feature>
<feature type="signal peptide" evidence="1">
    <location>
        <begin position="1"/>
        <end position="23"/>
    </location>
</feature>
<proteinExistence type="predicted"/>
<protein>
    <submittedName>
        <fullName evidence="2">BgtE-20036</fullName>
    </submittedName>
</protein>